<dbReference type="AlphaFoldDB" id="A0A1I8B4C6"/>
<evidence type="ECO:0000313" key="5">
    <source>
        <dbReference type="Proteomes" id="UP000095281"/>
    </source>
</evidence>
<reference evidence="6" key="1">
    <citation type="submission" date="2016-11" db="UniProtKB">
        <authorList>
            <consortium name="WormBaseParasite"/>
        </authorList>
    </citation>
    <scope>IDENTIFICATION</scope>
</reference>
<dbReference type="GO" id="GO:0005634">
    <property type="term" value="C:nucleus"/>
    <property type="evidence" value="ECO:0007669"/>
    <property type="project" value="TreeGrafter"/>
</dbReference>
<name>A0A1I8B4C6_MELHA</name>
<dbReference type="SUPFAM" id="SSF50978">
    <property type="entry name" value="WD40 repeat-like"/>
    <property type="match status" value="1"/>
</dbReference>
<evidence type="ECO:0000256" key="1">
    <source>
        <dbReference type="ARBA" id="ARBA00022490"/>
    </source>
</evidence>
<dbReference type="Gene3D" id="2.130.10.10">
    <property type="entry name" value="YVTN repeat-like/Quinoprotein amine dehydrogenase"/>
    <property type="match status" value="1"/>
</dbReference>
<dbReference type="GO" id="GO:0043161">
    <property type="term" value="P:proteasome-mediated ubiquitin-dependent protein catabolic process"/>
    <property type="evidence" value="ECO:0007669"/>
    <property type="project" value="TreeGrafter"/>
</dbReference>
<evidence type="ECO:0000256" key="2">
    <source>
        <dbReference type="ARBA" id="ARBA00022574"/>
    </source>
</evidence>
<keyword evidence="5" id="KW-1185">Reference proteome</keyword>
<protein>
    <submittedName>
        <fullName evidence="6">WD_REPEATS_REGION domain-containing protein</fullName>
    </submittedName>
</protein>
<dbReference type="GO" id="GO:0043130">
    <property type="term" value="F:ubiquitin binding"/>
    <property type="evidence" value="ECO:0007669"/>
    <property type="project" value="TreeGrafter"/>
</dbReference>
<keyword evidence="3" id="KW-0677">Repeat</keyword>
<dbReference type="InterPro" id="IPR036322">
    <property type="entry name" value="WD40_repeat_dom_sf"/>
</dbReference>
<organism evidence="5 6">
    <name type="scientific">Meloidogyne hapla</name>
    <name type="common">Root-knot nematode worm</name>
    <dbReference type="NCBI Taxonomy" id="6305"/>
    <lineage>
        <taxon>Eukaryota</taxon>
        <taxon>Metazoa</taxon>
        <taxon>Ecdysozoa</taxon>
        <taxon>Nematoda</taxon>
        <taxon>Chromadorea</taxon>
        <taxon>Rhabditida</taxon>
        <taxon>Tylenchina</taxon>
        <taxon>Tylenchomorpha</taxon>
        <taxon>Tylenchoidea</taxon>
        <taxon>Meloidogynidae</taxon>
        <taxon>Meloidogyninae</taxon>
        <taxon>Meloidogyne</taxon>
    </lineage>
</organism>
<accession>A0A1I8B4C6</accession>
<dbReference type="PROSITE" id="PS50082">
    <property type="entry name" value="WD_REPEATS_2"/>
    <property type="match status" value="2"/>
</dbReference>
<dbReference type="PROSITE" id="PS50294">
    <property type="entry name" value="WD_REPEATS_REGION"/>
    <property type="match status" value="1"/>
</dbReference>
<evidence type="ECO:0000313" key="6">
    <source>
        <dbReference type="WBParaSite" id="MhA1_Contig1318.frz3.gene4"/>
    </source>
</evidence>
<sequence length="221" mass="23803">MDISENGPSTSKVISSNVDQEQLQFSLSAIIQAHSDDAKCVIETPTGTLISGGRDGFMKIWTNENTNWTNTSTVQQKNCLAINSIALGSAPNIGFESLIFLGRKNGSIAIYNASSTEEPVKVLQGHKSNGFIDHNAVVWPLEHLLKEDGSDVPIGFLSGHKCSVWAVSTVPSKLPKFLTGSADKSIKLWSKDYEVINEYFGKLKLFNTNIGGGVGTSQVLG</sequence>
<dbReference type="InterPro" id="IPR015943">
    <property type="entry name" value="WD40/YVTN_repeat-like_dom_sf"/>
</dbReference>
<dbReference type="PANTHER" id="PTHR19849:SF0">
    <property type="entry name" value="PHOSPHOLIPASE A-2-ACTIVATING PROTEIN"/>
    <property type="match status" value="1"/>
</dbReference>
<keyword evidence="1" id="KW-0963">Cytoplasm</keyword>
<dbReference type="GO" id="GO:0005737">
    <property type="term" value="C:cytoplasm"/>
    <property type="evidence" value="ECO:0007669"/>
    <property type="project" value="TreeGrafter"/>
</dbReference>
<evidence type="ECO:0000256" key="3">
    <source>
        <dbReference type="ARBA" id="ARBA00022737"/>
    </source>
</evidence>
<dbReference type="SMART" id="SM00320">
    <property type="entry name" value="WD40"/>
    <property type="match status" value="2"/>
</dbReference>
<dbReference type="GO" id="GO:0010992">
    <property type="term" value="P:ubiquitin recycling"/>
    <property type="evidence" value="ECO:0007669"/>
    <property type="project" value="TreeGrafter"/>
</dbReference>
<dbReference type="Proteomes" id="UP000095281">
    <property type="component" value="Unplaced"/>
</dbReference>
<dbReference type="WBParaSite" id="MhA1_Contig1318.frz3.gene4">
    <property type="protein sequence ID" value="MhA1_Contig1318.frz3.gene4"/>
    <property type="gene ID" value="MhA1_Contig1318.frz3.gene4"/>
</dbReference>
<evidence type="ECO:0000256" key="4">
    <source>
        <dbReference type="PROSITE-ProRule" id="PRU00221"/>
    </source>
</evidence>
<dbReference type="OMA" id="KNCLAIN"/>
<dbReference type="InterPro" id="IPR001680">
    <property type="entry name" value="WD40_rpt"/>
</dbReference>
<dbReference type="PANTHER" id="PTHR19849">
    <property type="entry name" value="PHOSPHOLIPASE A-2-ACTIVATING PROTEIN"/>
    <property type="match status" value="1"/>
</dbReference>
<feature type="repeat" description="WD" evidence="4">
    <location>
        <begin position="31"/>
        <end position="71"/>
    </location>
</feature>
<proteinExistence type="predicted"/>
<keyword evidence="2 4" id="KW-0853">WD repeat</keyword>
<feature type="repeat" description="WD" evidence="4">
    <location>
        <begin position="157"/>
        <end position="190"/>
    </location>
</feature>
<dbReference type="Pfam" id="PF00400">
    <property type="entry name" value="WD40"/>
    <property type="match status" value="2"/>
</dbReference>